<feature type="region of interest" description="Disordered" evidence="1">
    <location>
        <begin position="28"/>
        <end position="110"/>
    </location>
</feature>
<evidence type="ECO:0000256" key="1">
    <source>
        <dbReference type="SAM" id="MobiDB-lite"/>
    </source>
</evidence>
<protein>
    <submittedName>
        <fullName evidence="2">Uncharacterized protein</fullName>
    </submittedName>
</protein>
<feature type="non-terminal residue" evidence="2">
    <location>
        <position position="134"/>
    </location>
</feature>
<organism evidence="2 3">
    <name type="scientific">Prorocentrum cordatum</name>
    <dbReference type="NCBI Taxonomy" id="2364126"/>
    <lineage>
        <taxon>Eukaryota</taxon>
        <taxon>Sar</taxon>
        <taxon>Alveolata</taxon>
        <taxon>Dinophyceae</taxon>
        <taxon>Prorocentrales</taxon>
        <taxon>Prorocentraceae</taxon>
        <taxon>Prorocentrum</taxon>
    </lineage>
</organism>
<dbReference type="EMBL" id="CAUYUJ010004078">
    <property type="protein sequence ID" value="CAK0808035.1"/>
    <property type="molecule type" value="Genomic_DNA"/>
</dbReference>
<proteinExistence type="predicted"/>
<accession>A0ABN9QR91</accession>
<keyword evidence="3" id="KW-1185">Reference proteome</keyword>
<feature type="compositionally biased region" description="Basic residues" evidence="1">
    <location>
        <begin position="82"/>
        <end position="98"/>
    </location>
</feature>
<comment type="caution">
    <text evidence="2">The sequence shown here is derived from an EMBL/GenBank/DDBJ whole genome shotgun (WGS) entry which is preliminary data.</text>
</comment>
<evidence type="ECO:0000313" key="3">
    <source>
        <dbReference type="Proteomes" id="UP001189429"/>
    </source>
</evidence>
<dbReference type="Proteomes" id="UP001189429">
    <property type="component" value="Unassembled WGS sequence"/>
</dbReference>
<name>A0ABN9QR91_9DINO</name>
<sequence>MIQRMARKAQVSLLLEQGNRILRQGRELMNTSSSSAQHILHVEQKSSGNAQHIEHVDHNSNGSAQHIEHDDHKPSSSAVQQTKKKKSGGKRKAERIKKLKESTDPEDVEQVAYDRWLRAGGRDKRMLRRRLKMD</sequence>
<reference evidence="2" key="1">
    <citation type="submission" date="2023-10" db="EMBL/GenBank/DDBJ databases">
        <authorList>
            <person name="Chen Y."/>
            <person name="Shah S."/>
            <person name="Dougan E. K."/>
            <person name="Thang M."/>
            <person name="Chan C."/>
        </authorList>
    </citation>
    <scope>NUCLEOTIDE SEQUENCE [LARGE SCALE GENOMIC DNA]</scope>
</reference>
<gene>
    <name evidence="2" type="ORF">PCOR1329_LOCUS13750</name>
</gene>
<evidence type="ECO:0000313" key="2">
    <source>
        <dbReference type="EMBL" id="CAK0808035.1"/>
    </source>
</evidence>